<dbReference type="InterPro" id="IPR025476">
    <property type="entry name" value="Helitron_helicase-like"/>
</dbReference>
<name>A0AAV3R0L1_LITER</name>
<accession>A0AAV3R0L1</accession>
<sequence length="228" mass="26583">MELCPYSKFLRSLSIMGDLDRYCIVIKSDSTLYQLVFNKPTSVEVSGIWIEAEDNPPGQTYMRDIRVYARSGHSHHIQPYYACYDRLQYVLMFPGGEPGSHGHQRATKRYKQGCMCDNPGVFHINKRSTVSCRQYYAYKLQRRVIDTYYLVRFRRLLQQYIKIESMKLSYLSNNQKTLRVDYYKGVVDCVVSGVQKGGYVGTRVYMPPSFIGGPRDMHHRYLDSMSLV</sequence>
<feature type="domain" description="Helitron helicase-like" evidence="1">
    <location>
        <begin position="135"/>
        <end position="228"/>
    </location>
</feature>
<reference evidence="2 3" key="1">
    <citation type="submission" date="2024-01" db="EMBL/GenBank/DDBJ databases">
        <title>The complete chloroplast genome sequence of Lithospermum erythrorhizon: insights into the phylogenetic relationship among Boraginaceae species and the maternal lineages of purple gromwells.</title>
        <authorList>
            <person name="Okada T."/>
            <person name="Watanabe K."/>
        </authorList>
    </citation>
    <scope>NUCLEOTIDE SEQUENCE [LARGE SCALE GENOMIC DNA]</scope>
</reference>
<evidence type="ECO:0000259" key="1">
    <source>
        <dbReference type="Pfam" id="PF14214"/>
    </source>
</evidence>
<dbReference type="EMBL" id="BAABME010023615">
    <property type="protein sequence ID" value="GAA0168423.1"/>
    <property type="molecule type" value="Genomic_DNA"/>
</dbReference>
<evidence type="ECO:0000313" key="2">
    <source>
        <dbReference type="EMBL" id="GAA0168423.1"/>
    </source>
</evidence>
<dbReference type="AlphaFoldDB" id="A0AAV3R0L1"/>
<dbReference type="Proteomes" id="UP001454036">
    <property type="component" value="Unassembled WGS sequence"/>
</dbReference>
<dbReference type="PANTHER" id="PTHR45786:SF75">
    <property type="entry name" value="ATP-DEPENDENT DNA HELICASE"/>
    <property type="match status" value="1"/>
</dbReference>
<gene>
    <name evidence="2" type="ORF">LIER_40564</name>
</gene>
<evidence type="ECO:0000313" key="3">
    <source>
        <dbReference type="Proteomes" id="UP001454036"/>
    </source>
</evidence>
<dbReference type="Pfam" id="PF14214">
    <property type="entry name" value="Helitron_like_N"/>
    <property type="match status" value="1"/>
</dbReference>
<dbReference type="PANTHER" id="PTHR45786">
    <property type="entry name" value="DNA BINDING PROTEIN-LIKE"/>
    <property type="match status" value="1"/>
</dbReference>
<keyword evidence="3" id="KW-1185">Reference proteome</keyword>
<protein>
    <recommendedName>
        <fullName evidence="1">Helitron helicase-like domain-containing protein</fullName>
    </recommendedName>
</protein>
<proteinExistence type="predicted"/>
<comment type="caution">
    <text evidence="2">The sequence shown here is derived from an EMBL/GenBank/DDBJ whole genome shotgun (WGS) entry which is preliminary data.</text>
</comment>
<organism evidence="2 3">
    <name type="scientific">Lithospermum erythrorhizon</name>
    <name type="common">Purple gromwell</name>
    <name type="synonym">Lithospermum officinale var. erythrorhizon</name>
    <dbReference type="NCBI Taxonomy" id="34254"/>
    <lineage>
        <taxon>Eukaryota</taxon>
        <taxon>Viridiplantae</taxon>
        <taxon>Streptophyta</taxon>
        <taxon>Embryophyta</taxon>
        <taxon>Tracheophyta</taxon>
        <taxon>Spermatophyta</taxon>
        <taxon>Magnoliopsida</taxon>
        <taxon>eudicotyledons</taxon>
        <taxon>Gunneridae</taxon>
        <taxon>Pentapetalae</taxon>
        <taxon>asterids</taxon>
        <taxon>lamiids</taxon>
        <taxon>Boraginales</taxon>
        <taxon>Boraginaceae</taxon>
        <taxon>Boraginoideae</taxon>
        <taxon>Lithospermeae</taxon>
        <taxon>Lithospermum</taxon>
    </lineage>
</organism>